<sequence>MAVNSGTKYVSVNLNKSYGQHSTALGSVRSQHPGVAVVLSRPHSSHKDGPKLSVPPPLNLPSLRKEHERFDSLGSGGGPAGPGGSGSGSRPSSACLGWTKPVTEDVSRLVIQGKPSGEAKSAQLIGQAIANNPAFITLRKIEAAREIAQTISNSANKVFLNSDDLLLNLQEFNLDASGKKR</sequence>
<keyword evidence="3" id="KW-0472">Membrane</keyword>
<evidence type="ECO:0000256" key="5">
    <source>
        <dbReference type="SAM" id="MobiDB-lite"/>
    </source>
</evidence>
<evidence type="ECO:0000256" key="3">
    <source>
        <dbReference type="ARBA" id="ARBA00023136"/>
    </source>
</evidence>
<comment type="subcellular location">
    <subcellularLocation>
        <location evidence="1">Membrane</location>
    </subcellularLocation>
    <subcellularLocation>
        <location evidence="4">Mitochondrion inner membrane</location>
    </subcellularLocation>
</comment>
<dbReference type="PANTHER" id="PTHR23222:SF1">
    <property type="entry name" value="PROHIBITIN-2"/>
    <property type="match status" value="1"/>
</dbReference>
<evidence type="ECO:0000256" key="4">
    <source>
        <dbReference type="RuleBase" id="RU366048"/>
    </source>
</evidence>
<evidence type="ECO:0000256" key="1">
    <source>
        <dbReference type="ARBA" id="ARBA00004370"/>
    </source>
</evidence>
<keyword evidence="7" id="KW-1185">Reference proteome</keyword>
<dbReference type="GO" id="GO:0007005">
    <property type="term" value="P:mitochondrion organization"/>
    <property type="evidence" value="ECO:0007669"/>
    <property type="project" value="TreeGrafter"/>
</dbReference>
<evidence type="ECO:0000256" key="2">
    <source>
        <dbReference type="ARBA" id="ARBA00009658"/>
    </source>
</evidence>
<dbReference type="InterPro" id="IPR000163">
    <property type="entry name" value="Prohibitin"/>
</dbReference>
<feature type="region of interest" description="Disordered" evidence="5">
    <location>
        <begin position="39"/>
        <end position="96"/>
    </location>
</feature>
<name>A0A0S3STH2_PHAAN</name>
<dbReference type="PANTHER" id="PTHR23222">
    <property type="entry name" value="PROHIBITIN"/>
    <property type="match status" value="1"/>
</dbReference>
<dbReference type="GO" id="GO:0005743">
    <property type="term" value="C:mitochondrial inner membrane"/>
    <property type="evidence" value="ECO:0007669"/>
    <property type="project" value="UniProtKB-SubCell"/>
</dbReference>
<comment type="similarity">
    <text evidence="2 4">Belongs to the prohibitin family.</text>
</comment>
<protein>
    <recommendedName>
        <fullName evidence="4">Prohibitin</fullName>
    </recommendedName>
</protein>
<reference evidence="6 7" key="1">
    <citation type="journal article" date="2015" name="Sci. Rep.">
        <title>The power of single molecule real-time sequencing technology in the de novo assembly of a eukaryotic genome.</title>
        <authorList>
            <person name="Sakai H."/>
            <person name="Naito K."/>
            <person name="Ogiso-Tanaka E."/>
            <person name="Takahashi Y."/>
            <person name="Iseki K."/>
            <person name="Muto C."/>
            <person name="Satou K."/>
            <person name="Teruya K."/>
            <person name="Shiroma A."/>
            <person name="Shimoji M."/>
            <person name="Hirano T."/>
            <person name="Itoh T."/>
            <person name="Kaga A."/>
            <person name="Tomooka N."/>
        </authorList>
    </citation>
    <scope>NUCLEOTIDE SEQUENCE [LARGE SCALE GENOMIC DNA]</scope>
    <source>
        <strain evidence="7">cv. Shumari</strain>
    </source>
</reference>
<gene>
    <name evidence="6" type="primary">Vigan.08G302200</name>
    <name evidence="6" type="ORF">VIGAN_08302200</name>
</gene>
<keyword evidence="4" id="KW-0496">Mitochondrion</keyword>
<evidence type="ECO:0000313" key="7">
    <source>
        <dbReference type="Proteomes" id="UP000291084"/>
    </source>
</evidence>
<accession>A0A0S3STH2</accession>
<feature type="compositionally biased region" description="Gly residues" evidence="5">
    <location>
        <begin position="74"/>
        <end position="87"/>
    </location>
</feature>
<dbReference type="Proteomes" id="UP000291084">
    <property type="component" value="Chromosome 8"/>
</dbReference>
<dbReference type="AlphaFoldDB" id="A0A0S3STH2"/>
<dbReference type="EMBL" id="AP015041">
    <property type="protein sequence ID" value="BAT96135.1"/>
    <property type="molecule type" value="Genomic_DNA"/>
</dbReference>
<keyword evidence="4" id="KW-0999">Mitochondrion inner membrane</keyword>
<evidence type="ECO:0000313" key="6">
    <source>
        <dbReference type="EMBL" id="BAT96135.1"/>
    </source>
</evidence>
<proteinExistence type="inferred from homology"/>
<organism evidence="6 7">
    <name type="scientific">Vigna angularis var. angularis</name>
    <dbReference type="NCBI Taxonomy" id="157739"/>
    <lineage>
        <taxon>Eukaryota</taxon>
        <taxon>Viridiplantae</taxon>
        <taxon>Streptophyta</taxon>
        <taxon>Embryophyta</taxon>
        <taxon>Tracheophyta</taxon>
        <taxon>Spermatophyta</taxon>
        <taxon>Magnoliopsida</taxon>
        <taxon>eudicotyledons</taxon>
        <taxon>Gunneridae</taxon>
        <taxon>Pentapetalae</taxon>
        <taxon>rosids</taxon>
        <taxon>fabids</taxon>
        <taxon>Fabales</taxon>
        <taxon>Fabaceae</taxon>
        <taxon>Papilionoideae</taxon>
        <taxon>50 kb inversion clade</taxon>
        <taxon>NPAAA clade</taxon>
        <taxon>indigoferoid/millettioid clade</taxon>
        <taxon>Phaseoleae</taxon>
        <taxon>Vigna</taxon>
    </lineage>
</organism>